<keyword evidence="1" id="KW-0175">Coiled coil</keyword>
<reference evidence="3" key="1">
    <citation type="submission" date="2025-08" db="UniProtKB">
        <authorList>
            <consortium name="Ensembl"/>
        </authorList>
    </citation>
    <scope>IDENTIFICATION</scope>
</reference>
<reference evidence="3" key="2">
    <citation type="submission" date="2025-09" db="UniProtKB">
        <authorList>
            <consortium name="Ensembl"/>
        </authorList>
    </citation>
    <scope>IDENTIFICATION</scope>
</reference>
<evidence type="ECO:0000256" key="1">
    <source>
        <dbReference type="SAM" id="Coils"/>
    </source>
</evidence>
<proteinExistence type="predicted"/>
<keyword evidence="4" id="KW-1185">Reference proteome</keyword>
<dbReference type="OMA" id="WETERDE"/>
<accession>A0A8C4N4V5</accession>
<dbReference type="AlphaFoldDB" id="A0A8C4N4V5"/>
<evidence type="ECO:0000256" key="2">
    <source>
        <dbReference type="SAM" id="MobiDB-lite"/>
    </source>
</evidence>
<feature type="region of interest" description="Disordered" evidence="2">
    <location>
        <begin position="701"/>
        <end position="733"/>
    </location>
</feature>
<dbReference type="Proteomes" id="UP000694388">
    <property type="component" value="Unplaced"/>
</dbReference>
<feature type="coiled-coil region" evidence="1">
    <location>
        <begin position="568"/>
        <end position="595"/>
    </location>
</feature>
<feature type="coiled-coil region" evidence="1">
    <location>
        <begin position="232"/>
        <end position="305"/>
    </location>
</feature>
<feature type="compositionally biased region" description="Basic and acidic residues" evidence="2">
    <location>
        <begin position="347"/>
        <end position="365"/>
    </location>
</feature>
<sequence>MSDSNWHAELEEVVVQRDELQREKEMLVSKNHSLEQSLNAEKERKKTLHMDKLEEEKKVQAMEEQLAHTSELKKQADLYSQGQLDSLQRQLESLFSKNDSLKQTLNDEVKRREAVEADRWKLQKKAKKMEVELNACSDAIRRPELELPAQDELQIEKEQLVLKNRSLEQELHDEAERRKTIESDKRGLEKKLKDLAEQLDHRTEPTRHAELKESLALQDKLQRENEIFFTKIHSLEQSLRDEEDRRKTVEADLWNKEKKVKEMDEELDELYVAIDNRKASYNTILNEMSEQLTEERQLSAELQSRLNVSVCKIQDHRTKHGRTMAGLKAGQSQMGVQQTLEAKQVQKLKEAQSHRDQLLHEKEEWSSTNHSLEQSLRDEEERRRTLETEKWELQKKANEMEEELDELYLAIKNNKISFVERFNELSQQLNKEKEHAAALESKIELCASKDKVDPSENKTVTELRSMLEETKLALEAARSKSRLPATETESTLKMKLTKMKVEYCEAMKKQESLKSALRNKDRAVRLLKENLRKSRDEAFITFAELSVPKSEDHLTEGGGSGTVQNSHVLVLQNANQALQNRVSSLEKELSDVKTGSCVSKFKDAAYLYKAEVRRLRSENSSLSEKLQVQASASSNELSFPSETPCSPVKKLGTVDITPLSPIHNLKIGQSTISEPRRFFSEGGSAGVPRGTRFFDNKKLDTLAEDPSPQVSSLKDVELLNDDTADQSTQCKQM</sequence>
<protein>
    <submittedName>
        <fullName evidence="3">Uncharacterized protein</fullName>
    </submittedName>
</protein>
<organism evidence="3 4">
    <name type="scientific">Eptatretus burgeri</name>
    <name type="common">Inshore hagfish</name>
    <dbReference type="NCBI Taxonomy" id="7764"/>
    <lineage>
        <taxon>Eukaryota</taxon>
        <taxon>Metazoa</taxon>
        <taxon>Chordata</taxon>
        <taxon>Craniata</taxon>
        <taxon>Vertebrata</taxon>
        <taxon>Cyclostomata</taxon>
        <taxon>Myxini</taxon>
        <taxon>Myxiniformes</taxon>
        <taxon>Myxinidae</taxon>
        <taxon>Eptatretinae</taxon>
        <taxon>Eptatretus</taxon>
    </lineage>
</organism>
<name>A0A8C4N4V5_EPTBU</name>
<evidence type="ECO:0000313" key="4">
    <source>
        <dbReference type="Proteomes" id="UP000694388"/>
    </source>
</evidence>
<evidence type="ECO:0000313" key="3">
    <source>
        <dbReference type="Ensembl" id="ENSEBUP00000001671.1"/>
    </source>
</evidence>
<feature type="region of interest" description="Disordered" evidence="2">
    <location>
        <begin position="347"/>
        <end position="383"/>
    </location>
</feature>
<feature type="coiled-coil region" evidence="1">
    <location>
        <begin position="10"/>
        <end position="198"/>
    </location>
</feature>
<dbReference type="Ensembl" id="ENSEBUT00000002003.1">
    <property type="protein sequence ID" value="ENSEBUP00000001671.1"/>
    <property type="gene ID" value="ENSEBUG00000001387.1"/>
</dbReference>